<dbReference type="Pfam" id="PF10300">
    <property type="entry name" value="Iml2-TPR_39"/>
    <property type="match status" value="1"/>
</dbReference>
<evidence type="ECO:0000256" key="3">
    <source>
        <dbReference type="ARBA" id="ARBA00019539"/>
    </source>
</evidence>
<keyword evidence="6" id="KW-0812">Transmembrane</keyword>
<name>A0A4Z1P446_9PEZI</name>
<evidence type="ECO:0000313" key="8">
    <source>
        <dbReference type="Proteomes" id="UP000298493"/>
    </source>
</evidence>
<dbReference type="PANTHER" id="PTHR31859">
    <property type="entry name" value="TETRATRICOPEPTIDE REPEAT PROTEIN 39 FAMILY MEMBER"/>
    <property type="match status" value="1"/>
</dbReference>
<reference evidence="7 8" key="1">
    <citation type="submission" date="2019-04" db="EMBL/GenBank/DDBJ databases">
        <title>High contiguity whole genome sequence and gene annotation resource for two Venturia nashicola isolates.</title>
        <authorList>
            <person name="Prokchorchik M."/>
            <person name="Won K."/>
            <person name="Lee Y."/>
            <person name="Choi E.D."/>
            <person name="Segonzac C."/>
            <person name="Sohn K.H."/>
        </authorList>
    </citation>
    <scope>NUCLEOTIDE SEQUENCE [LARGE SCALE GENOMIC DNA]</scope>
    <source>
        <strain evidence="7 8">PRI2</strain>
    </source>
</reference>
<gene>
    <name evidence="7" type="ORF">E6O75_ATG04709</name>
</gene>
<evidence type="ECO:0000256" key="6">
    <source>
        <dbReference type="SAM" id="Phobius"/>
    </source>
</evidence>
<organism evidence="7 8">
    <name type="scientific">Venturia nashicola</name>
    <dbReference type="NCBI Taxonomy" id="86259"/>
    <lineage>
        <taxon>Eukaryota</taxon>
        <taxon>Fungi</taxon>
        <taxon>Dikarya</taxon>
        <taxon>Ascomycota</taxon>
        <taxon>Pezizomycotina</taxon>
        <taxon>Dothideomycetes</taxon>
        <taxon>Pleosporomycetidae</taxon>
        <taxon>Venturiales</taxon>
        <taxon>Venturiaceae</taxon>
        <taxon>Venturia</taxon>
    </lineage>
</organism>
<keyword evidence="6" id="KW-1133">Transmembrane helix</keyword>
<dbReference type="GO" id="GO:0005829">
    <property type="term" value="C:cytosol"/>
    <property type="evidence" value="ECO:0007669"/>
    <property type="project" value="TreeGrafter"/>
</dbReference>
<evidence type="ECO:0000256" key="2">
    <source>
        <dbReference type="ARBA" id="ARBA00018424"/>
    </source>
</evidence>
<dbReference type="GO" id="GO:0005741">
    <property type="term" value="C:mitochondrial outer membrane"/>
    <property type="evidence" value="ECO:0007669"/>
    <property type="project" value="TreeGrafter"/>
</dbReference>
<dbReference type="EMBL" id="SNSC02000009">
    <property type="protein sequence ID" value="TID21314.1"/>
    <property type="molecule type" value="Genomic_DNA"/>
</dbReference>
<comment type="caution">
    <text evidence="7">The sequence shown here is derived from an EMBL/GenBank/DDBJ whole genome shotgun (WGS) entry which is preliminary data.</text>
</comment>
<evidence type="ECO:0000313" key="7">
    <source>
        <dbReference type="EMBL" id="TID21314.1"/>
    </source>
</evidence>
<dbReference type="PANTHER" id="PTHR31859:SF1">
    <property type="entry name" value="TETRATRICOPEPTIDE REPEAT PROTEIN 39C"/>
    <property type="match status" value="1"/>
</dbReference>
<dbReference type="InterPro" id="IPR019412">
    <property type="entry name" value="IML2/TPR_39"/>
</dbReference>
<feature type="transmembrane region" description="Helical" evidence="6">
    <location>
        <begin position="320"/>
        <end position="337"/>
    </location>
</feature>
<feature type="transmembrane region" description="Helical" evidence="6">
    <location>
        <begin position="278"/>
        <end position="299"/>
    </location>
</feature>
<dbReference type="Proteomes" id="UP000298493">
    <property type="component" value="Unassembled WGS sequence"/>
</dbReference>
<protein>
    <recommendedName>
        <fullName evidence="2">Inclusion body clearance protein IML2</fullName>
    </recommendedName>
    <alternativeName>
        <fullName evidence="3">Inclusion body clearance protein iml2</fullName>
    </alternativeName>
</protein>
<feature type="compositionally biased region" description="Low complexity" evidence="5">
    <location>
        <begin position="174"/>
        <end position="195"/>
    </location>
</feature>
<keyword evidence="6" id="KW-0472">Membrane</keyword>
<dbReference type="GO" id="GO:0005634">
    <property type="term" value="C:nucleus"/>
    <property type="evidence" value="ECO:0007669"/>
    <property type="project" value="TreeGrafter"/>
</dbReference>
<comment type="subunit">
    <text evidence="1">Interacts with lipid droplet proteins.</text>
</comment>
<keyword evidence="8" id="KW-1185">Reference proteome</keyword>
<feature type="region of interest" description="Disordered" evidence="5">
    <location>
        <begin position="173"/>
        <end position="200"/>
    </location>
</feature>
<dbReference type="AlphaFoldDB" id="A0A4Z1P446"/>
<comment type="function">
    <text evidence="4">Inclusion body (IB) resident protein that interacts strongly with lipid droplet (LD) proteins. Involved in LD-mediated IB clearing after protein folding stress, probably by enabling access to the IBs of an LD-stored soluble sterol derivative that acts as a chaperone in inclusion clearing.</text>
</comment>
<evidence type="ECO:0000256" key="1">
    <source>
        <dbReference type="ARBA" id="ARBA00011408"/>
    </source>
</evidence>
<evidence type="ECO:0000256" key="5">
    <source>
        <dbReference type="SAM" id="MobiDB-lite"/>
    </source>
</evidence>
<sequence>MLRGLLGNRHAGSTHSLSAIDEPQALEDAMYAASFMINDDMDTAEVELAKGNSAFHQLGKGVVTFLRATLGFEREVMKEAQARLADAESTASDHMYKAQKNPSTSASSIYTAGQEYALCLAEVRIMGAVVGVLTESVTESIKGFYKLRQAYITLDAMLQEEKKYLASIGHGPGTASTMQSSTSSLQESSQSSSNVEDSEDEFFDAADNTTGATTTPKYLGRLSTDVDVAEDVDKLTIRDEKPAKLRRLSSAWEEGPGMDVFGDNPIDGFIHSGSNMCFGIILIMISLIPPAFNTLVRIVGFKGDRPRGLAMLWQASKFPNINGAFAGLVLMGYYNGFTGFCDILPQHGTGVYPVKRCTSLLETFRARYPKSRLWILEEARMLSTARKPEEAVELLKNTEDSKLRQVLALQWFERSLNNMYFHSYEECSIGFQKCVTLNNWSHGLYYYIAGACHVELYRELKPKETPLALEHAKIAEQLLRKVPEHIGKKKMMGRQLPFDTFVGRKIQKWEHRAKDWKINFIDAIGVSPIEEMIYFWNGYKRMRPEHLERSLHKLAWSTSEANPHWKQEALDEQALLAVLQGTVLRNLGRTKEARDVLQTQVLSHAWAEFKGGYKDNWTCPVATYEVAVSYWNDYCETSEQLDLRESSKWLDKVAAWEAYDLDARIGMRVKTGAETIKKEIEATS</sequence>
<accession>A0A4Z1P446</accession>
<evidence type="ECO:0000256" key="4">
    <source>
        <dbReference type="ARBA" id="ARBA00043897"/>
    </source>
</evidence>
<proteinExistence type="predicted"/>